<evidence type="ECO:0000256" key="2">
    <source>
        <dbReference type="ARBA" id="ARBA00022833"/>
    </source>
</evidence>
<dbReference type="InterPro" id="IPR052360">
    <property type="entry name" value="Transcr_Regulatory_Proteins"/>
</dbReference>
<dbReference type="EMBL" id="JAESDN010000003">
    <property type="protein sequence ID" value="KAG7053797.1"/>
    <property type="molecule type" value="Genomic_DNA"/>
</dbReference>
<dbReference type="PROSITE" id="PS00463">
    <property type="entry name" value="ZN2_CY6_FUNGAL_1"/>
    <property type="match status" value="1"/>
</dbReference>
<keyword evidence="5" id="KW-0804">Transcription</keyword>
<dbReference type="SMART" id="SM00066">
    <property type="entry name" value="GAL4"/>
    <property type="match status" value="1"/>
</dbReference>
<accession>A0A9P7UHR8</accession>
<evidence type="ECO:0000256" key="6">
    <source>
        <dbReference type="ARBA" id="ARBA00023242"/>
    </source>
</evidence>
<dbReference type="InterPro" id="IPR001138">
    <property type="entry name" value="Zn2Cys6_DnaBD"/>
</dbReference>
<keyword evidence="6" id="KW-0539">Nucleus</keyword>
<keyword evidence="4" id="KW-0238">DNA-binding</keyword>
<keyword evidence="3" id="KW-0805">Transcription regulation</keyword>
<dbReference type="OrthoDB" id="2593732at2759"/>
<gene>
    <name evidence="8" type="ORF">JMJ77_000877</name>
</gene>
<reference evidence="8" key="1">
    <citation type="submission" date="2021-05" db="EMBL/GenBank/DDBJ databases">
        <title>Comparative genomics of three Colletotrichum scovillei strains and genetic complementation revealed genes involved fungal growth and virulence on chili pepper.</title>
        <authorList>
            <person name="Hsieh D.-K."/>
            <person name="Chuang S.-C."/>
            <person name="Chen C.-Y."/>
            <person name="Chao Y.-T."/>
            <person name="Lu M.-Y.J."/>
            <person name="Lee M.-H."/>
            <person name="Shih M.-C."/>
        </authorList>
    </citation>
    <scope>NUCLEOTIDE SEQUENCE</scope>
    <source>
        <strain evidence="8">Coll-153</strain>
    </source>
</reference>
<name>A0A9P7UHR8_9PEZI</name>
<dbReference type="GO" id="GO:0003677">
    <property type="term" value="F:DNA binding"/>
    <property type="evidence" value="ECO:0007669"/>
    <property type="project" value="UniProtKB-KW"/>
</dbReference>
<evidence type="ECO:0000256" key="5">
    <source>
        <dbReference type="ARBA" id="ARBA00023163"/>
    </source>
</evidence>
<evidence type="ECO:0000256" key="1">
    <source>
        <dbReference type="ARBA" id="ARBA00022723"/>
    </source>
</evidence>
<dbReference type="Pfam" id="PF00172">
    <property type="entry name" value="Zn_clus"/>
    <property type="match status" value="1"/>
</dbReference>
<dbReference type="Proteomes" id="UP000699042">
    <property type="component" value="Unassembled WGS sequence"/>
</dbReference>
<comment type="caution">
    <text evidence="8">The sequence shown here is derived from an EMBL/GenBank/DDBJ whole genome shotgun (WGS) entry which is preliminary data.</text>
</comment>
<evidence type="ECO:0000256" key="4">
    <source>
        <dbReference type="ARBA" id="ARBA00023125"/>
    </source>
</evidence>
<evidence type="ECO:0000256" key="3">
    <source>
        <dbReference type="ARBA" id="ARBA00023015"/>
    </source>
</evidence>
<dbReference type="CDD" id="cd00067">
    <property type="entry name" value="GAL4"/>
    <property type="match status" value="1"/>
</dbReference>
<keyword evidence="2" id="KW-0862">Zinc</keyword>
<sequence>MARKGSRKTRTGCITCKVRKVKCDEAKPECIRCSSTGRTCDGYVDPAQAAALDQPRLLRAQSMFPSINRQESRALHFFCEMVGPNLPGATDPYFWTHLVMQFSRYEPAVRHSIVAISSLYEGVTRVQGSPFDVGSEQIQDNALALRHYNAAINQLTVMENQGLVLLVCLLFICIEFLQSNRETALRHCAHGTAILASSDSTSYKWVRQYLTPLFRRLSALPFFFGSGPSDMLDLSISRCPIPDFFNTFSEAEAMIDDVFNQALQAIRRGDTYRVGQKKDVPVPAELLEEQDTVLNQLNQWYGMFTDLEARRGQTTFKISGFARAFALARYRICLIWLNNAFVRSEMGYDDFLDEFRKVVEETAQAAAEQNSTETKTAPAFEMGFIAPLFFCAQRCRDLGCRLEALRLLKLLAAPRENLWDRDGMCALARRIIEIEHGVELNMDGRVTPGVHPKYPGLPPETTRIQQFNVEFVSGRQNNLNGHEARGFKAQLYMRSASGEIYLRPETLFEEDPQLSDDVSQEHIGAVLFP</sequence>
<evidence type="ECO:0000313" key="9">
    <source>
        <dbReference type="Proteomes" id="UP000699042"/>
    </source>
</evidence>
<feature type="domain" description="Zn(2)-C6 fungal-type" evidence="7">
    <location>
        <begin position="12"/>
        <end position="40"/>
    </location>
</feature>
<evidence type="ECO:0000259" key="7">
    <source>
        <dbReference type="PROSITE" id="PS50048"/>
    </source>
</evidence>
<protein>
    <submittedName>
        <fullName evidence="8">C6 zinc finger domain protein</fullName>
    </submittedName>
</protein>
<dbReference type="InterPro" id="IPR036864">
    <property type="entry name" value="Zn2-C6_fun-type_DNA-bd_sf"/>
</dbReference>
<dbReference type="GO" id="GO:0000981">
    <property type="term" value="F:DNA-binding transcription factor activity, RNA polymerase II-specific"/>
    <property type="evidence" value="ECO:0007669"/>
    <property type="project" value="InterPro"/>
</dbReference>
<dbReference type="Gene3D" id="4.10.240.10">
    <property type="entry name" value="Zn(2)-C6 fungal-type DNA-binding domain"/>
    <property type="match status" value="1"/>
</dbReference>
<dbReference type="AlphaFoldDB" id="A0A9P7UHR8"/>
<dbReference type="PANTHER" id="PTHR36206:SF16">
    <property type="entry name" value="TRANSCRIPTION FACTOR DOMAIN-CONTAINING PROTEIN-RELATED"/>
    <property type="match status" value="1"/>
</dbReference>
<evidence type="ECO:0000313" key="8">
    <source>
        <dbReference type="EMBL" id="KAG7053797.1"/>
    </source>
</evidence>
<dbReference type="SUPFAM" id="SSF57701">
    <property type="entry name" value="Zn2/Cys6 DNA-binding domain"/>
    <property type="match status" value="1"/>
</dbReference>
<organism evidence="8 9">
    <name type="scientific">Colletotrichum scovillei</name>
    <dbReference type="NCBI Taxonomy" id="1209932"/>
    <lineage>
        <taxon>Eukaryota</taxon>
        <taxon>Fungi</taxon>
        <taxon>Dikarya</taxon>
        <taxon>Ascomycota</taxon>
        <taxon>Pezizomycotina</taxon>
        <taxon>Sordariomycetes</taxon>
        <taxon>Hypocreomycetidae</taxon>
        <taxon>Glomerellales</taxon>
        <taxon>Glomerellaceae</taxon>
        <taxon>Colletotrichum</taxon>
        <taxon>Colletotrichum acutatum species complex</taxon>
    </lineage>
</organism>
<keyword evidence="1" id="KW-0479">Metal-binding</keyword>
<dbReference type="GO" id="GO:0008270">
    <property type="term" value="F:zinc ion binding"/>
    <property type="evidence" value="ECO:0007669"/>
    <property type="project" value="InterPro"/>
</dbReference>
<proteinExistence type="predicted"/>
<dbReference type="PROSITE" id="PS50048">
    <property type="entry name" value="ZN2_CY6_FUNGAL_2"/>
    <property type="match status" value="1"/>
</dbReference>
<dbReference type="PANTHER" id="PTHR36206">
    <property type="entry name" value="ASPERCRYPTIN BIOSYNTHESIS CLUSTER-SPECIFIC TRANSCRIPTION REGULATOR ATNN-RELATED"/>
    <property type="match status" value="1"/>
</dbReference>
<keyword evidence="9" id="KW-1185">Reference proteome</keyword>